<dbReference type="Proteomes" id="UP000011693">
    <property type="component" value="Unassembled WGS sequence"/>
</dbReference>
<dbReference type="OrthoDB" id="193491at2157"/>
<dbReference type="PATRIC" id="fig|1227492.4.peg.2194"/>
<dbReference type="InterPro" id="IPR058892">
    <property type="entry name" value="HisG-like"/>
</dbReference>
<accession>M0AMG3</accession>
<protein>
    <submittedName>
        <fullName evidence="1">Uncharacterized protein</fullName>
    </submittedName>
</protein>
<dbReference type="RefSeq" id="WP_006167667.1">
    <property type="nucleotide sequence ID" value="NZ_AOIN01000059.1"/>
</dbReference>
<gene>
    <name evidence="1" type="ORF">C482_11121</name>
</gene>
<comment type="caution">
    <text evidence="1">The sequence shown here is derived from an EMBL/GenBank/DDBJ whole genome shotgun (WGS) entry which is preliminary data.</text>
</comment>
<dbReference type="STRING" id="1227492.C482_11121"/>
<evidence type="ECO:0000313" key="2">
    <source>
        <dbReference type="Proteomes" id="UP000011693"/>
    </source>
</evidence>
<dbReference type="EMBL" id="AOIN01000059">
    <property type="protein sequence ID" value="ELY99102.1"/>
    <property type="molecule type" value="Genomic_DNA"/>
</dbReference>
<name>M0AMG3_9EURY</name>
<organism evidence="1 2">
    <name type="scientific">Natrialba chahannaoensis JCM 10990</name>
    <dbReference type="NCBI Taxonomy" id="1227492"/>
    <lineage>
        <taxon>Archaea</taxon>
        <taxon>Methanobacteriati</taxon>
        <taxon>Methanobacteriota</taxon>
        <taxon>Stenosarchaea group</taxon>
        <taxon>Halobacteria</taxon>
        <taxon>Halobacteriales</taxon>
        <taxon>Natrialbaceae</taxon>
        <taxon>Natrialba</taxon>
    </lineage>
</organism>
<dbReference type="AlphaFoldDB" id="M0AMG3"/>
<sequence>MGETIPIAVPRKGRPLESVLDRLASRLGVPDLADEITSTLRHEKALTKGSLDPDEENVYHRLADYSTIDDPIAPEYTLVRDTRAGKPRRIVFDSVTIPLDGADGVGLDGTNSNASIQLVGREEPFRALRTHEFALGFDSADLVLEEVVDLRPDPLGRIADINARIDPAESDVRVVTGLGDTVYHTLMGSPETVPAATTLDREYLDGYEGPLCIEPRYERLVRAVLGTSVLEDIQFQYPDEGHEEEAAIADTGLGVYLTVTGSTAREHGLLLGEQLFPSETVLLESTPEISEEVAAVRSLLNGGDLETELAVEQ</sequence>
<reference evidence="1 2" key="1">
    <citation type="journal article" date="2014" name="PLoS Genet.">
        <title>Phylogenetically driven sequencing of extremely halophilic archaea reveals strategies for static and dynamic osmo-response.</title>
        <authorList>
            <person name="Becker E.A."/>
            <person name="Seitzer P.M."/>
            <person name="Tritt A."/>
            <person name="Larsen D."/>
            <person name="Krusor M."/>
            <person name="Yao A.I."/>
            <person name="Wu D."/>
            <person name="Madern D."/>
            <person name="Eisen J.A."/>
            <person name="Darling A.E."/>
            <person name="Facciotti M.T."/>
        </authorList>
    </citation>
    <scope>NUCLEOTIDE SEQUENCE [LARGE SCALE GENOMIC DNA]</scope>
    <source>
        <strain evidence="1 2">JCM 10990</strain>
    </source>
</reference>
<keyword evidence="2" id="KW-1185">Reference proteome</keyword>
<proteinExistence type="predicted"/>
<evidence type="ECO:0000313" key="1">
    <source>
        <dbReference type="EMBL" id="ELY99102.1"/>
    </source>
</evidence>
<dbReference type="Pfam" id="PF25936">
    <property type="entry name" value="HisG_halo"/>
    <property type="match status" value="1"/>
</dbReference>